<feature type="compositionally biased region" description="Polar residues" evidence="1">
    <location>
        <begin position="547"/>
        <end position="560"/>
    </location>
</feature>
<feature type="compositionally biased region" description="Polar residues" evidence="1">
    <location>
        <begin position="585"/>
        <end position="595"/>
    </location>
</feature>
<evidence type="ECO:0000256" key="1">
    <source>
        <dbReference type="SAM" id="MobiDB-lite"/>
    </source>
</evidence>
<comment type="caution">
    <text evidence="2">The sequence shown here is derived from an EMBL/GenBank/DDBJ whole genome shotgun (WGS) entry which is preliminary data.</text>
</comment>
<feature type="compositionally biased region" description="Polar residues" evidence="1">
    <location>
        <begin position="724"/>
        <end position="746"/>
    </location>
</feature>
<organism evidence="2 3">
    <name type="scientific">Smittium megazygosporum</name>
    <dbReference type="NCBI Taxonomy" id="133381"/>
    <lineage>
        <taxon>Eukaryota</taxon>
        <taxon>Fungi</taxon>
        <taxon>Fungi incertae sedis</taxon>
        <taxon>Zoopagomycota</taxon>
        <taxon>Kickxellomycotina</taxon>
        <taxon>Harpellomycetes</taxon>
        <taxon>Harpellales</taxon>
        <taxon>Legeriomycetaceae</taxon>
        <taxon>Smittium</taxon>
    </lineage>
</organism>
<feature type="region of interest" description="Disordered" evidence="1">
    <location>
        <begin position="624"/>
        <end position="703"/>
    </location>
</feature>
<feature type="compositionally biased region" description="Basic and acidic residues" evidence="1">
    <location>
        <begin position="682"/>
        <end position="696"/>
    </location>
</feature>
<dbReference type="Proteomes" id="UP000245609">
    <property type="component" value="Unassembled WGS sequence"/>
</dbReference>
<gene>
    <name evidence="2" type="ORF">BB560_002280</name>
</gene>
<proteinExistence type="predicted"/>
<keyword evidence="3" id="KW-1185">Reference proteome</keyword>
<protein>
    <submittedName>
        <fullName evidence="2">Uncharacterized protein</fullName>
    </submittedName>
</protein>
<feature type="compositionally biased region" description="Basic and acidic residues" evidence="1">
    <location>
        <begin position="60"/>
        <end position="82"/>
    </location>
</feature>
<feature type="compositionally biased region" description="Low complexity" evidence="1">
    <location>
        <begin position="747"/>
        <end position="759"/>
    </location>
</feature>
<reference evidence="2 3" key="1">
    <citation type="journal article" date="2018" name="MBio">
        <title>Comparative Genomics Reveals the Core Gene Toolbox for the Fungus-Insect Symbiosis.</title>
        <authorList>
            <person name="Wang Y."/>
            <person name="Stata M."/>
            <person name="Wang W."/>
            <person name="Stajich J.E."/>
            <person name="White M.M."/>
            <person name="Moncalvo J.M."/>
        </authorList>
    </citation>
    <scope>NUCLEOTIDE SEQUENCE [LARGE SCALE GENOMIC DNA]</scope>
    <source>
        <strain evidence="2 3">SC-DP-2</strain>
    </source>
</reference>
<evidence type="ECO:0000313" key="2">
    <source>
        <dbReference type="EMBL" id="PVV03244.1"/>
    </source>
</evidence>
<dbReference type="AlphaFoldDB" id="A0A2T9ZF68"/>
<feature type="compositionally biased region" description="Basic and acidic residues" evidence="1">
    <location>
        <begin position="641"/>
        <end position="652"/>
    </location>
</feature>
<feature type="compositionally biased region" description="Polar residues" evidence="1">
    <location>
        <begin position="465"/>
        <end position="482"/>
    </location>
</feature>
<feature type="compositionally biased region" description="Basic and acidic residues" evidence="1">
    <location>
        <begin position="562"/>
        <end position="584"/>
    </location>
</feature>
<sequence>MTQIQQISVEGNLHSTLKECMNLSDSTDMATSQTTLMPLIPNKNHKESPSELSTLLTKAPEQKFNQRDQVEHKVPKEHEKNVEQANSNTLKIEEGMYSDQEDELSSNEMEDFHIESREINVKALTASVLALAEESLAKSFYSNSPGNKRNASSSRFTSANLGRFPTLRYSYLILNPNITKMGVFSTPISSKNKRHSIATLVSSIYVKEPYSKKRTLSLDSAVSGAFLPTKSTKTNFDLLKSTNKKIKNREKLYLLQKSNKNYAKHLGPNDAAHKNGMMYKSLGISTHARDRVEAIPIFSNAEEIKFSSNQSLEDSSKENLDLISSVITLIPLTKSKDSNIDVAGNKEIETKKTTDLPTHSNDLNKEVSSPSEKYIDTIISTRPEYSTLDNETNLKTENEEEATNLHFESTKEEIVLVPAERLVSETKEHSVDVISKEIEKDTLLGNNNVSKVIGLENDLDKDSASPVSESEVITSSDTNHNTQIDDESDFSGGLNNGDKIMAVTDAIQNGSIEVSTNQLVSEPINNVDDDIKNSVIDLEKNIDDTFSTPNRINDSTFEDNNQLEKKSEPVPETLQEKSISKEGSSKNQLDVSNTQNKELESMVKVLNTCSKEIEEEEKLIEKSKDVLEDSNLMKQEGIDSPPKKSDTSEHAQPKKASLEVLESEEGYSIIENRTPSMKQRHTTYESTEKYREEKPNESPSKNKILSYAKSKILSKRVGSLASLKQASQESNVSTLNNGNSISNLDALSSSKPSPSSKSKKLLFNLKKTFSVKFRKSKP</sequence>
<name>A0A2T9ZF68_9FUNG</name>
<feature type="region of interest" description="Disordered" evidence="1">
    <location>
        <begin position="724"/>
        <end position="759"/>
    </location>
</feature>
<feature type="region of interest" description="Disordered" evidence="1">
    <location>
        <begin position="60"/>
        <end position="93"/>
    </location>
</feature>
<feature type="region of interest" description="Disordered" evidence="1">
    <location>
        <begin position="459"/>
        <end position="493"/>
    </location>
</feature>
<dbReference type="EMBL" id="MBFS01000257">
    <property type="protein sequence ID" value="PVV03244.1"/>
    <property type="molecule type" value="Genomic_DNA"/>
</dbReference>
<evidence type="ECO:0000313" key="3">
    <source>
        <dbReference type="Proteomes" id="UP000245609"/>
    </source>
</evidence>
<accession>A0A2T9ZF68</accession>
<feature type="region of interest" description="Disordered" evidence="1">
    <location>
        <begin position="547"/>
        <end position="595"/>
    </location>
</feature>